<keyword evidence="4" id="KW-0694">RNA-binding</keyword>
<protein>
    <recommendedName>
        <fullName evidence="3">CRISPR system Cms protein Csm2</fullName>
    </recommendedName>
    <alternativeName>
        <fullName evidence="6">CRISPR type III A-associated protein Csm2</fullName>
    </alternativeName>
</protein>
<evidence type="ECO:0000256" key="4">
    <source>
        <dbReference type="ARBA" id="ARBA00022884"/>
    </source>
</evidence>
<comment type="caution">
    <text evidence="7">The sequence shown here is derived from an EMBL/GenBank/DDBJ whole genome shotgun (WGS) entry which is preliminary data.</text>
</comment>
<reference evidence="7" key="1">
    <citation type="journal article" date="2020" name="mSystems">
        <title>Genome- and Community-Level Interaction Insights into Carbon Utilization and Element Cycling Functions of Hydrothermarchaeota in Hydrothermal Sediment.</title>
        <authorList>
            <person name="Zhou Z."/>
            <person name="Liu Y."/>
            <person name="Xu W."/>
            <person name="Pan J."/>
            <person name="Luo Z.H."/>
            <person name="Li M."/>
        </authorList>
    </citation>
    <scope>NUCLEOTIDE SEQUENCE [LARGE SCALE GENOMIC DNA]</scope>
    <source>
        <strain evidence="7">SpSt-791</strain>
    </source>
</reference>
<evidence type="ECO:0000256" key="3">
    <source>
        <dbReference type="ARBA" id="ARBA00016118"/>
    </source>
</evidence>
<evidence type="ECO:0000256" key="2">
    <source>
        <dbReference type="ARBA" id="ARBA00006896"/>
    </source>
</evidence>
<accession>A0A7V5Y165</accession>
<dbReference type="AlphaFoldDB" id="A0A7V5Y165"/>
<sequence length="138" mass="16275">MENLIKMDSLQKIIQQGDAEELNKYAEELGRIFVTEKITEERGQRKTEKALSTSQIRNILDEIQRIPKKENFEKIKNRLNLLRPKLAYAAGRHRGRVKDFREIVEEAIKLVRAPEHFANFRNFIEAIVAYHRYHGGKE</sequence>
<dbReference type="GO" id="GO:0003723">
    <property type="term" value="F:RNA binding"/>
    <property type="evidence" value="ECO:0007669"/>
    <property type="project" value="UniProtKB-KW"/>
</dbReference>
<evidence type="ECO:0000256" key="1">
    <source>
        <dbReference type="ARBA" id="ARBA00003640"/>
    </source>
</evidence>
<dbReference type="EMBL" id="DTHS01000035">
    <property type="protein sequence ID" value="HHR49048.1"/>
    <property type="molecule type" value="Genomic_DNA"/>
</dbReference>
<name>A0A7V5Y165_UNCW3</name>
<organism evidence="7">
    <name type="scientific">candidate division WOR-3 bacterium</name>
    <dbReference type="NCBI Taxonomy" id="2052148"/>
    <lineage>
        <taxon>Bacteria</taxon>
        <taxon>Bacteria division WOR-3</taxon>
    </lineage>
</organism>
<evidence type="ECO:0000256" key="5">
    <source>
        <dbReference type="ARBA" id="ARBA00023118"/>
    </source>
</evidence>
<gene>
    <name evidence="7" type="primary">csm2</name>
    <name evidence="7" type="ORF">ENV79_05380</name>
</gene>
<dbReference type="InterPro" id="IPR010149">
    <property type="entry name" value="CRISPR-assoc_prot_Csm2_III-A"/>
</dbReference>
<comment type="similarity">
    <text evidence="2">Belongs to the CRISPR-associated Csm2 family.</text>
</comment>
<dbReference type="GO" id="GO:0051607">
    <property type="term" value="P:defense response to virus"/>
    <property type="evidence" value="ECO:0007669"/>
    <property type="project" value="UniProtKB-KW"/>
</dbReference>
<keyword evidence="5" id="KW-0051">Antiviral defense</keyword>
<proteinExistence type="inferred from homology"/>
<comment type="function">
    <text evidence="1">This subunit may be involved in monitoring complementarity of crRNA and target RNA.</text>
</comment>
<evidence type="ECO:0000256" key="6">
    <source>
        <dbReference type="ARBA" id="ARBA00031723"/>
    </source>
</evidence>
<evidence type="ECO:0000313" key="7">
    <source>
        <dbReference type="EMBL" id="HHR49048.1"/>
    </source>
</evidence>
<dbReference type="Pfam" id="PF03750">
    <property type="entry name" value="Csm2_III-A"/>
    <property type="match status" value="1"/>
</dbReference>
<dbReference type="NCBIfam" id="TIGR01870">
    <property type="entry name" value="cas_TM1810_Csm2"/>
    <property type="match status" value="1"/>
</dbReference>
<dbReference type="CDD" id="cd09647">
    <property type="entry name" value="Csm2_III-A"/>
    <property type="match status" value="1"/>
</dbReference>